<dbReference type="PANTHER" id="PTHR43649:SF12">
    <property type="entry name" value="DIACETYLCHITOBIOSE BINDING PROTEIN DASA"/>
    <property type="match status" value="1"/>
</dbReference>
<evidence type="ECO:0000313" key="2">
    <source>
        <dbReference type="EMBL" id="RMB60216.1"/>
    </source>
</evidence>
<dbReference type="PROSITE" id="PS51257">
    <property type="entry name" value="PROKAR_LIPOPROTEIN"/>
    <property type="match status" value="1"/>
</dbReference>
<gene>
    <name evidence="2" type="ORF">EAX62_11080</name>
</gene>
<reference evidence="2 3" key="1">
    <citation type="submission" date="2018-10" db="EMBL/GenBank/DDBJ databases">
        <title>Tessaracoccus antarcticuss sp. nov., isolated from sediment.</title>
        <authorList>
            <person name="Zhou L.Y."/>
            <person name="Du Z.J."/>
        </authorList>
    </citation>
    <scope>NUCLEOTIDE SEQUENCE [LARGE SCALE GENOMIC DNA]</scope>
    <source>
        <strain evidence="2 3">JDX10</strain>
    </source>
</reference>
<dbReference type="EMBL" id="REFW01000002">
    <property type="protein sequence ID" value="RMB60216.1"/>
    <property type="molecule type" value="Genomic_DNA"/>
</dbReference>
<dbReference type="Proteomes" id="UP000275256">
    <property type="component" value="Unassembled WGS sequence"/>
</dbReference>
<dbReference type="PANTHER" id="PTHR43649">
    <property type="entry name" value="ARABINOSE-BINDING PROTEIN-RELATED"/>
    <property type="match status" value="1"/>
</dbReference>
<keyword evidence="3" id="KW-1185">Reference proteome</keyword>
<dbReference type="SUPFAM" id="SSF53850">
    <property type="entry name" value="Periplasmic binding protein-like II"/>
    <property type="match status" value="1"/>
</dbReference>
<dbReference type="InterPro" id="IPR006311">
    <property type="entry name" value="TAT_signal"/>
</dbReference>
<protein>
    <submittedName>
        <fullName evidence="2">Extracellular solute-binding protein</fullName>
    </submittedName>
</protein>
<accession>A0A3M0GSD2</accession>
<keyword evidence="1" id="KW-0732">Signal</keyword>
<proteinExistence type="predicted"/>
<dbReference type="Gene3D" id="3.40.190.10">
    <property type="entry name" value="Periplasmic binding protein-like II"/>
    <property type="match status" value="2"/>
</dbReference>
<evidence type="ECO:0000313" key="3">
    <source>
        <dbReference type="Proteomes" id="UP000275256"/>
    </source>
</evidence>
<name>A0A3M0GSD2_9ACTN</name>
<dbReference type="OrthoDB" id="7937990at2"/>
<comment type="caution">
    <text evidence="2">The sequence shown here is derived from an EMBL/GenBank/DDBJ whole genome shotgun (WGS) entry which is preliminary data.</text>
</comment>
<organism evidence="2 3">
    <name type="scientific">Tessaracoccus antarcticus</name>
    <dbReference type="NCBI Taxonomy" id="2479848"/>
    <lineage>
        <taxon>Bacteria</taxon>
        <taxon>Bacillati</taxon>
        <taxon>Actinomycetota</taxon>
        <taxon>Actinomycetes</taxon>
        <taxon>Propionibacteriales</taxon>
        <taxon>Propionibacteriaceae</taxon>
        <taxon>Tessaracoccus</taxon>
    </lineage>
</organism>
<feature type="chain" id="PRO_5039684070" evidence="1">
    <location>
        <begin position="29"/>
        <end position="435"/>
    </location>
</feature>
<dbReference type="AlphaFoldDB" id="A0A3M0GSD2"/>
<dbReference type="InterPro" id="IPR050490">
    <property type="entry name" value="Bact_solute-bd_prot1"/>
</dbReference>
<dbReference type="Pfam" id="PF01547">
    <property type="entry name" value="SBP_bac_1"/>
    <property type="match status" value="1"/>
</dbReference>
<evidence type="ECO:0000256" key="1">
    <source>
        <dbReference type="SAM" id="SignalP"/>
    </source>
</evidence>
<dbReference type="InterPro" id="IPR006059">
    <property type="entry name" value="SBP"/>
</dbReference>
<dbReference type="RefSeq" id="WP_121901696.1">
    <property type="nucleotide sequence ID" value="NZ_REFW01000002.1"/>
</dbReference>
<dbReference type="PROSITE" id="PS51318">
    <property type="entry name" value="TAT"/>
    <property type="match status" value="1"/>
</dbReference>
<sequence>MILTRRALMFTGGALVAAGAAGCSVTGASDPAAGPTSAGTGGVPTGTVNILLMKQAGWTEEDWATVISKFTTANPEITVNPTFVAYEALHDKIVTSAAAGTYDVIHMDVIWPPEFAEKKMIADVTDRVPSSWKTDMQGGALQAALYKEQFYGAPAFPSTKLFYYNKDLMAKAGVTEDDITTWEGVMKAARTMMEKGVSKNPIAWSWSQAEAVVCDFAQLLGSFGGAFTDASGKLIFNDTPGQQTLQLMVDSLKDGTSAPGSPTFLEDDVIKAMQSGDTAFGLNWESAFRDLNDEKASKVVGKCGVSATPTGADNMRPGVNGAMAFAITVGSKNPDAAWKLIEFATSQGVQDPLAESAMPNWISSYSNPDVVKINPEVFKACKVAYAESILRPQVVNYNKVSSILQVEIQNALLGIKPVKTALDDAVTQGNQSLAG</sequence>
<feature type="signal peptide" evidence="1">
    <location>
        <begin position="1"/>
        <end position="28"/>
    </location>
</feature>